<protein>
    <submittedName>
        <fullName evidence="2">Uncharacterized protein</fullName>
    </submittedName>
</protein>
<accession>A0A7S3IXZ6</accession>
<evidence type="ECO:0000313" key="2">
    <source>
        <dbReference type="EMBL" id="CAE0333895.1"/>
    </source>
</evidence>
<name>A0A7S3IXZ6_9SPIT</name>
<feature type="region of interest" description="Disordered" evidence="1">
    <location>
        <begin position="14"/>
        <end position="69"/>
    </location>
</feature>
<organism evidence="2">
    <name type="scientific">Strombidium inclinatum</name>
    <dbReference type="NCBI Taxonomy" id="197538"/>
    <lineage>
        <taxon>Eukaryota</taxon>
        <taxon>Sar</taxon>
        <taxon>Alveolata</taxon>
        <taxon>Ciliophora</taxon>
        <taxon>Intramacronucleata</taxon>
        <taxon>Spirotrichea</taxon>
        <taxon>Oligotrichia</taxon>
        <taxon>Strombidiidae</taxon>
        <taxon>Strombidium</taxon>
    </lineage>
</organism>
<sequence length="99" mass="11204">MALIGNYQKMLDSRLSKPKSLSKYPQGQGRTEKVFKNSNISDQKLHQSIFANKPRDPSPLGGEPELEAKTFDDRLVTHLNNSMYSNFRQKPMVPNAPAK</sequence>
<dbReference type="EMBL" id="HBIH01036377">
    <property type="protein sequence ID" value="CAE0333895.1"/>
    <property type="molecule type" value="Transcribed_RNA"/>
</dbReference>
<dbReference type="AlphaFoldDB" id="A0A7S3IXZ6"/>
<gene>
    <name evidence="2" type="ORF">SINC0208_LOCUS14533</name>
</gene>
<reference evidence="2" key="1">
    <citation type="submission" date="2021-01" db="EMBL/GenBank/DDBJ databases">
        <authorList>
            <person name="Corre E."/>
            <person name="Pelletier E."/>
            <person name="Niang G."/>
            <person name="Scheremetjew M."/>
            <person name="Finn R."/>
            <person name="Kale V."/>
            <person name="Holt S."/>
            <person name="Cochrane G."/>
            <person name="Meng A."/>
            <person name="Brown T."/>
            <person name="Cohen L."/>
        </authorList>
    </citation>
    <scope>NUCLEOTIDE SEQUENCE</scope>
    <source>
        <strain evidence="2">S3</strain>
    </source>
</reference>
<evidence type="ECO:0000256" key="1">
    <source>
        <dbReference type="SAM" id="MobiDB-lite"/>
    </source>
</evidence>
<proteinExistence type="predicted"/>